<dbReference type="Gene3D" id="1.10.10.10">
    <property type="entry name" value="Winged helix-like DNA-binding domain superfamily/Winged helix DNA-binding domain"/>
    <property type="match status" value="1"/>
</dbReference>
<dbReference type="AlphaFoldDB" id="A0A915YF62"/>
<dbReference type="RefSeq" id="WP_264793124.1">
    <property type="nucleotide sequence ID" value="NZ_AP026867.1"/>
</dbReference>
<keyword evidence="8" id="KW-1185">Reference proteome</keyword>
<dbReference type="InterPro" id="IPR039425">
    <property type="entry name" value="RNA_pol_sigma-70-like"/>
</dbReference>
<dbReference type="GO" id="GO:0003677">
    <property type="term" value="F:DNA binding"/>
    <property type="evidence" value="ECO:0007669"/>
    <property type="project" value="InterPro"/>
</dbReference>
<dbReference type="NCBIfam" id="TIGR02937">
    <property type="entry name" value="sigma70-ECF"/>
    <property type="match status" value="1"/>
</dbReference>
<keyword evidence="2" id="KW-0805">Transcription regulation</keyword>
<evidence type="ECO:0000259" key="6">
    <source>
        <dbReference type="Pfam" id="PF08281"/>
    </source>
</evidence>
<keyword evidence="3" id="KW-0731">Sigma factor</keyword>
<gene>
    <name evidence="7" type="ORF">AsAng_0027130</name>
</gene>
<evidence type="ECO:0000256" key="4">
    <source>
        <dbReference type="ARBA" id="ARBA00023163"/>
    </source>
</evidence>
<dbReference type="InterPro" id="IPR013325">
    <property type="entry name" value="RNA_pol_sigma_r2"/>
</dbReference>
<dbReference type="GO" id="GO:0006352">
    <property type="term" value="P:DNA-templated transcription initiation"/>
    <property type="evidence" value="ECO:0007669"/>
    <property type="project" value="InterPro"/>
</dbReference>
<dbReference type="InterPro" id="IPR007627">
    <property type="entry name" value="RNA_pol_sigma70_r2"/>
</dbReference>
<evidence type="ECO:0000259" key="5">
    <source>
        <dbReference type="Pfam" id="PF04542"/>
    </source>
</evidence>
<feature type="domain" description="RNA polymerase sigma factor 70 region 4 type 2" evidence="6">
    <location>
        <begin position="138"/>
        <end position="189"/>
    </location>
</feature>
<reference evidence="7" key="1">
    <citation type="submission" date="2022-09" db="EMBL/GenBank/DDBJ databases">
        <title>Aureispira anguillicida sp. nov., isolated from Leptocephalus of Japanese eel Anguilla japonica.</title>
        <authorList>
            <person name="Yuasa K."/>
            <person name="Mekata T."/>
            <person name="Ikunari K."/>
        </authorList>
    </citation>
    <scope>NUCLEOTIDE SEQUENCE</scope>
    <source>
        <strain evidence="7">EL160426</strain>
    </source>
</reference>
<name>A0A915YF62_9BACT</name>
<evidence type="ECO:0000313" key="7">
    <source>
        <dbReference type="EMBL" id="BDS11998.1"/>
    </source>
</evidence>
<evidence type="ECO:0000313" key="8">
    <source>
        <dbReference type="Proteomes" id="UP001060919"/>
    </source>
</evidence>
<dbReference type="PANTHER" id="PTHR43133:SF51">
    <property type="entry name" value="RNA POLYMERASE SIGMA FACTOR"/>
    <property type="match status" value="1"/>
</dbReference>
<keyword evidence="4" id="KW-0804">Transcription</keyword>
<dbReference type="Pfam" id="PF04542">
    <property type="entry name" value="Sigma70_r2"/>
    <property type="match status" value="1"/>
</dbReference>
<dbReference type="SUPFAM" id="SSF88659">
    <property type="entry name" value="Sigma3 and sigma4 domains of RNA polymerase sigma factors"/>
    <property type="match status" value="1"/>
</dbReference>
<dbReference type="SUPFAM" id="SSF88946">
    <property type="entry name" value="Sigma2 domain of RNA polymerase sigma factors"/>
    <property type="match status" value="1"/>
</dbReference>
<dbReference type="GO" id="GO:0016987">
    <property type="term" value="F:sigma factor activity"/>
    <property type="evidence" value="ECO:0007669"/>
    <property type="project" value="UniProtKB-KW"/>
</dbReference>
<dbReference type="CDD" id="cd06171">
    <property type="entry name" value="Sigma70_r4"/>
    <property type="match status" value="1"/>
</dbReference>
<accession>A0A915YF62</accession>
<dbReference type="PANTHER" id="PTHR43133">
    <property type="entry name" value="RNA POLYMERASE ECF-TYPE SIGMA FACTO"/>
    <property type="match status" value="1"/>
</dbReference>
<evidence type="ECO:0000256" key="3">
    <source>
        <dbReference type="ARBA" id="ARBA00023082"/>
    </source>
</evidence>
<protein>
    <submittedName>
        <fullName evidence="7">Sigma-70 family RNA polymerase sigma factor</fullName>
    </submittedName>
</protein>
<dbReference type="InterPro" id="IPR013324">
    <property type="entry name" value="RNA_pol_sigma_r3/r4-like"/>
</dbReference>
<organism evidence="7 8">
    <name type="scientific">Aureispira anguillae</name>
    <dbReference type="NCBI Taxonomy" id="2864201"/>
    <lineage>
        <taxon>Bacteria</taxon>
        <taxon>Pseudomonadati</taxon>
        <taxon>Bacteroidota</taxon>
        <taxon>Saprospiria</taxon>
        <taxon>Saprospirales</taxon>
        <taxon>Saprospiraceae</taxon>
        <taxon>Aureispira</taxon>
    </lineage>
</organism>
<dbReference type="Gene3D" id="1.10.1740.10">
    <property type="match status" value="1"/>
</dbReference>
<dbReference type="InterPro" id="IPR014284">
    <property type="entry name" value="RNA_pol_sigma-70_dom"/>
</dbReference>
<proteinExistence type="inferred from homology"/>
<dbReference type="InterPro" id="IPR036388">
    <property type="entry name" value="WH-like_DNA-bd_sf"/>
</dbReference>
<comment type="similarity">
    <text evidence="1">Belongs to the sigma-70 factor family. ECF subfamily.</text>
</comment>
<evidence type="ECO:0000256" key="1">
    <source>
        <dbReference type="ARBA" id="ARBA00010641"/>
    </source>
</evidence>
<dbReference type="EMBL" id="AP026867">
    <property type="protein sequence ID" value="BDS11998.1"/>
    <property type="molecule type" value="Genomic_DNA"/>
</dbReference>
<feature type="domain" description="RNA polymerase sigma-70 region 2" evidence="5">
    <location>
        <begin position="31"/>
        <end position="97"/>
    </location>
</feature>
<dbReference type="Proteomes" id="UP001060919">
    <property type="component" value="Chromosome"/>
</dbReference>
<dbReference type="InterPro" id="IPR013249">
    <property type="entry name" value="RNA_pol_sigma70_r4_t2"/>
</dbReference>
<dbReference type="KEGG" id="aup:AsAng_0027130"/>
<evidence type="ECO:0000256" key="2">
    <source>
        <dbReference type="ARBA" id="ARBA00023015"/>
    </source>
</evidence>
<dbReference type="Pfam" id="PF08281">
    <property type="entry name" value="Sigma70_r4_2"/>
    <property type="match status" value="1"/>
</dbReference>
<sequence>MNKKLSDRALEDFELVRKAVDANNQLAYAELMERYRDSIYHTMFKMVHNHDDAEDLTIEAFGKAFRKLHTYTPNYAFSTWLFKIATNNGIDFLRKKRLKLLSIDDPLEKDGEQDFSNNLKSSALDPEERYIRQQRKLIMRTLLNKLSDKYRIMIELRFFEELSYQEIAEQLNLPIGTVKAQLFRAKELLYDVLKKSKAGNAL</sequence>